<evidence type="ECO:0000256" key="1">
    <source>
        <dbReference type="SAM" id="Phobius"/>
    </source>
</evidence>
<reference evidence="3 4" key="1">
    <citation type="submission" date="2019-04" db="EMBL/GenBank/DDBJ databases">
        <title>Herbidospora sp. NEAU-GS14.nov., a novel actinomycete isolated from soil.</title>
        <authorList>
            <person name="Han L."/>
        </authorList>
    </citation>
    <scope>NUCLEOTIDE SEQUENCE [LARGE SCALE GENOMIC DNA]</scope>
    <source>
        <strain evidence="3 4">NEAU-GS14</strain>
    </source>
</reference>
<keyword evidence="1" id="KW-1133">Transmembrane helix</keyword>
<feature type="domain" description="Endonuclease/exonuclease/phosphatase" evidence="2">
    <location>
        <begin position="95"/>
        <end position="328"/>
    </location>
</feature>
<dbReference type="InterPro" id="IPR036691">
    <property type="entry name" value="Endo/exonu/phosph_ase_sf"/>
</dbReference>
<dbReference type="Gene3D" id="3.60.10.10">
    <property type="entry name" value="Endonuclease/exonuclease/phosphatase"/>
    <property type="match status" value="1"/>
</dbReference>
<dbReference type="Proteomes" id="UP000308705">
    <property type="component" value="Unassembled WGS sequence"/>
</dbReference>
<gene>
    <name evidence="3" type="ORF">FDA94_09840</name>
</gene>
<sequence>MRKAAGVAAAVWLGFVILHHLLTGRFWLWLIPDLIPPALYLAVPVTLLAAARCRGPAALLAAGSLLLAAPHGGLNPGALTAPDGPPPAGAVRVFSWNTEYWHQDDDPQSFYRFLTDQRADVYVLQEYLNWVDDRPREVDDLAALRRAFPGYHLAAEGELVTLSRFPVTVVRRVGPAAALGPRPSWQAAFDLAKVLRTDLRIGAATLSVYNVHIPAQYVLDENPFTSRFYTELRGRADRRDAQFRGLLADLAANPSAALVSGDFNSTGAMGELRPLFDRLTSANRANRSLYPTSWYAGALPLWQLDWTFTRGVSVHTSDLPDPRGLSDHRAQSVAISLAPQ</sequence>
<dbReference type="SUPFAM" id="SSF56219">
    <property type="entry name" value="DNase I-like"/>
    <property type="match status" value="1"/>
</dbReference>
<dbReference type="OrthoDB" id="3541033at2"/>
<protein>
    <recommendedName>
        <fullName evidence="2">Endonuclease/exonuclease/phosphatase domain-containing protein</fullName>
    </recommendedName>
</protein>
<dbReference type="AlphaFoldDB" id="A0A4U3ML29"/>
<comment type="caution">
    <text evidence="3">The sequence shown here is derived from an EMBL/GenBank/DDBJ whole genome shotgun (WGS) entry which is preliminary data.</text>
</comment>
<dbReference type="GO" id="GO:0003824">
    <property type="term" value="F:catalytic activity"/>
    <property type="evidence" value="ECO:0007669"/>
    <property type="project" value="InterPro"/>
</dbReference>
<feature type="transmembrane region" description="Helical" evidence="1">
    <location>
        <begin position="7"/>
        <end position="28"/>
    </location>
</feature>
<proteinExistence type="predicted"/>
<dbReference type="Pfam" id="PF03372">
    <property type="entry name" value="Exo_endo_phos"/>
    <property type="match status" value="1"/>
</dbReference>
<dbReference type="RefSeq" id="WP_137246741.1">
    <property type="nucleotide sequence ID" value="NZ_SZQA01000007.1"/>
</dbReference>
<name>A0A4U3ML29_9ACTN</name>
<dbReference type="EMBL" id="SZQA01000007">
    <property type="protein sequence ID" value="TKK89234.1"/>
    <property type="molecule type" value="Genomic_DNA"/>
</dbReference>
<evidence type="ECO:0000313" key="4">
    <source>
        <dbReference type="Proteomes" id="UP000308705"/>
    </source>
</evidence>
<keyword evidence="1" id="KW-0472">Membrane</keyword>
<keyword evidence="4" id="KW-1185">Reference proteome</keyword>
<organism evidence="3 4">
    <name type="scientific">Herbidospora galbida</name>
    <dbReference type="NCBI Taxonomy" id="2575442"/>
    <lineage>
        <taxon>Bacteria</taxon>
        <taxon>Bacillati</taxon>
        <taxon>Actinomycetota</taxon>
        <taxon>Actinomycetes</taxon>
        <taxon>Streptosporangiales</taxon>
        <taxon>Streptosporangiaceae</taxon>
        <taxon>Herbidospora</taxon>
    </lineage>
</organism>
<evidence type="ECO:0000259" key="2">
    <source>
        <dbReference type="Pfam" id="PF03372"/>
    </source>
</evidence>
<dbReference type="InterPro" id="IPR005135">
    <property type="entry name" value="Endo/exonuclease/phosphatase"/>
</dbReference>
<keyword evidence="1" id="KW-0812">Transmembrane</keyword>
<accession>A0A4U3ML29</accession>
<evidence type="ECO:0000313" key="3">
    <source>
        <dbReference type="EMBL" id="TKK89234.1"/>
    </source>
</evidence>